<dbReference type="PROSITE" id="PS00794">
    <property type="entry name" value="HPPK"/>
    <property type="match status" value="1"/>
</dbReference>
<evidence type="ECO:0000259" key="13">
    <source>
        <dbReference type="PROSITE" id="PS00794"/>
    </source>
</evidence>
<dbReference type="EMBL" id="CP012670">
    <property type="protein sequence ID" value="AUX26172.1"/>
    <property type="molecule type" value="Genomic_DNA"/>
</dbReference>
<keyword evidence="5 14" id="KW-0808">Transferase</keyword>
<name>A0A4V0NEH3_SORCE</name>
<dbReference type="EC" id="2.7.6.3" evidence="3"/>
<dbReference type="InterPro" id="IPR035907">
    <property type="entry name" value="Hppk_sf"/>
</dbReference>
<dbReference type="CDD" id="cd00483">
    <property type="entry name" value="HPPK"/>
    <property type="match status" value="1"/>
</dbReference>
<protein>
    <recommendedName>
        <fullName evidence="4">2-amino-4-hydroxy-6-hydroxymethyldihydropteridine pyrophosphokinase</fullName>
        <ecNumber evidence="3">2.7.6.3</ecNumber>
    </recommendedName>
    <alternativeName>
        <fullName evidence="11">6-hydroxymethyl-7,8-dihydropterin pyrophosphokinase</fullName>
    </alternativeName>
    <alternativeName>
        <fullName evidence="12">7,8-dihydro-6-hydroxymethylpterin-pyrophosphokinase</fullName>
    </alternativeName>
</protein>
<evidence type="ECO:0000256" key="7">
    <source>
        <dbReference type="ARBA" id="ARBA00022777"/>
    </source>
</evidence>
<evidence type="ECO:0000256" key="10">
    <source>
        <dbReference type="ARBA" id="ARBA00029409"/>
    </source>
</evidence>
<evidence type="ECO:0000256" key="3">
    <source>
        <dbReference type="ARBA" id="ARBA00013253"/>
    </source>
</evidence>
<dbReference type="PANTHER" id="PTHR43071:SF1">
    <property type="entry name" value="2-AMINO-4-HYDROXY-6-HYDROXYMETHYLDIHYDROPTERIDINE PYROPHOSPHOKINASE"/>
    <property type="match status" value="1"/>
</dbReference>
<evidence type="ECO:0000256" key="6">
    <source>
        <dbReference type="ARBA" id="ARBA00022741"/>
    </source>
</evidence>
<dbReference type="GO" id="GO:0005524">
    <property type="term" value="F:ATP binding"/>
    <property type="evidence" value="ECO:0007669"/>
    <property type="project" value="UniProtKB-KW"/>
</dbReference>
<dbReference type="GO" id="GO:0046656">
    <property type="term" value="P:folic acid biosynthetic process"/>
    <property type="evidence" value="ECO:0007669"/>
    <property type="project" value="UniProtKB-KW"/>
</dbReference>
<comment type="pathway">
    <text evidence="1">Cofactor biosynthesis; tetrahydrofolate biosynthesis; 2-amino-4-hydroxy-6-hydroxymethyl-7,8-dihydropteridine diphosphate from 7,8-dihydroneopterin triphosphate: step 4/4.</text>
</comment>
<keyword evidence="6" id="KW-0547">Nucleotide-binding</keyword>
<keyword evidence="7 14" id="KW-0418">Kinase</keyword>
<evidence type="ECO:0000256" key="5">
    <source>
        <dbReference type="ARBA" id="ARBA00022679"/>
    </source>
</evidence>
<proteinExistence type="inferred from homology"/>
<evidence type="ECO:0000256" key="11">
    <source>
        <dbReference type="ARBA" id="ARBA00029766"/>
    </source>
</evidence>
<dbReference type="Pfam" id="PF01288">
    <property type="entry name" value="HPPK"/>
    <property type="match status" value="1"/>
</dbReference>
<sequence>MDSPRRVVIGLGSSLGDRLATLRAAIEGLGAHPGLEVLRASPRYESPPAGGPPQGDYVNAAVLVRTSLPARGILDHTLAVERSLGRTRPDAVRWGPRTIDLDVLWIEGEIVAEPDLEVPHPRLHQRVFALRPLLDVAPDARDPRTGAAYASFPEASASIRRLDEV</sequence>
<comment type="similarity">
    <text evidence="2">Belongs to the HPPK family.</text>
</comment>
<dbReference type="AlphaFoldDB" id="A0A4V0NEH3"/>
<keyword evidence="9" id="KW-0289">Folate biosynthesis</keyword>
<dbReference type="RefSeq" id="WP_129353600.1">
    <property type="nucleotide sequence ID" value="NZ_CP012670.1"/>
</dbReference>
<evidence type="ECO:0000256" key="4">
    <source>
        <dbReference type="ARBA" id="ARBA00016218"/>
    </source>
</evidence>
<reference evidence="14 15" key="1">
    <citation type="submission" date="2015-09" db="EMBL/GenBank/DDBJ databases">
        <title>Sorangium comparison.</title>
        <authorList>
            <person name="Zaburannyi N."/>
            <person name="Bunk B."/>
            <person name="Overmann J."/>
            <person name="Mueller R."/>
        </authorList>
    </citation>
    <scope>NUCLEOTIDE SEQUENCE [LARGE SCALE GENOMIC DNA]</scope>
    <source>
        <strain evidence="14 15">So ceGT47</strain>
    </source>
</reference>
<dbReference type="Gene3D" id="3.30.70.560">
    <property type="entry name" value="7,8-Dihydro-6-hydroxymethylpterin-pyrophosphokinase HPPK"/>
    <property type="match status" value="1"/>
</dbReference>
<dbReference type="GO" id="GO:0046654">
    <property type="term" value="P:tetrahydrofolate biosynthetic process"/>
    <property type="evidence" value="ECO:0007669"/>
    <property type="project" value="UniProtKB-UniPathway"/>
</dbReference>
<comment type="function">
    <text evidence="10">Catalyzes the transfer of pyrophosphate from adenosine triphosphate (ATP) to 6-hydroxymethyl-7,8-dihydropterin, an enzymatic step in folate biosynthesis pathway.</text>
</comment>
<dbReference type="InterPro" id="IPR000550">
    <property type="entry name" value="Hppk"/>
</dbReference>
<gene>
    <name evidence="14" type="primary">folK</name>
    <name evidence="14" type="ORF">SOCEGT47_067330</name>
</gene>
<accession>A0A4V0NEH3</accession>
<evidence type="ECO:0000256" key="2">
    <source>
        <dbReference type="ARBA" id="ARBA00005810"/>
    </source>
</evidence>
<evidence type="ECO:0000256" key="12">
    <source>
        <dbReference type="ARBA" id="ARBA00033413"/>
    </source>
</evidence>
<evidence type="ECO:0000256" key="1">
    <source>
        <dbReference type="ARBA" id="ARBA00005051"/>
    </source>
</evidence>
<dbReference type="OrthoDB" id="9808041at2"/>
<organism evidence="14 15">
    <name type="scientific">Sorangium cellulosum</name>
    <name type="common">Polyangium cellulosum</name>
    <dbReference type="NCBI Taxonomy" id="56"/>
    <lineage>
        <taxon>Bacteria</taxon>
        <taxon>Pseudomonadati</taxon>
        <taxon>Myxococcota</taxon>
        <taxon>Polyangia</taxon>
        <taxon>Polyangiales</taxon>
        <taxon>Polyangiaceae</taxon>
        <taxon>Sorangium</taxon>
    </lineage>
</organism>
<evidence type="ECO:0000313" key="15">
    <source>
        <dbReference type="Proteomes" id="UP000295781"/>
    </source>
</evidence>
<dbReference type="NCBIfam" id="TIGR01498">
    <property type="entry name" value="folK"/>
    <property type="match status" value="1"/>
</dbReference>
<evidence type="ECO:0000256" key="8">
    <source>
        <dbReference type="ARBA" id="ARBA00022840"/>
    </source>
</evidence>
<dbReference type="Proteomes" id="UP000295781">
    <property type="component" value="Chromosome"/>
</dbReference>
<dbReference type="SUPFAM" id="SSF55083">
    <property type="entry name" value="6-hydroxymethyl-7,8-dihydropterin pyrophosphokinase, HPPK"/>
    <property type="match status" value="1"/>
</dbReference>
<dbReference type="UniPathway" id="UPA00077">
    <property type="reaction ID" value="UER00155"/>
</dbReference>
<feature type="domain" description="7,8-dihydro-6-hydroxymethylpterin-pyrophosphokinase" evidence="13">
    <location>
        <begin position="93"/>
        <end position="104"/>
    </location>
</feature>
<dbReference type="PANTHER" id="PTHR43071">
    <property type="entry name" value="2-AMINO-4-HYDROXY-6-HYDROXYMETHYLDIHYDROPTERIDINE PYROPHOSPHOKINASE"/>
    <property type="match status" value="1"/>
</dbReference>
<dbReference type="GO" id="GO:0016301">
    <property type="term" value="F:kinase activity"/>
    <property type="evidence" value="ECO:0007669"/>
    <property type="project" value="UniProtKB-KW"/>
</dbReference>
<evidence type="ECO:0000256" key="9">
    <source>
        <dbReference type="ARBA" id="ARBA00022909"/>
    </source>
</evidence>
<dbReference type="GO" id="GO:0003848">
    <property type="term" value="F:2-amino-4-hydroxy-6-hydroxymethyldihydropteridine diphosphokinase activity"/>
    <property type="evidence" value="ECO:0007669"/>
    <property type="project" value="UniProtKB-EC"/>
</dbReference>
<keyword evidence="8" id="KW-0067">ATP-binding</keyword>
<evidence type="ECO:0000313" key="14">
    <source>
        <dbReference type="EMBL" id="AUX26172.1"/>
    </source>
</evidence>